<dbReference type="Gene3D" id="3.20.20.80">
    <property type="entry name" value="Glycosidases"/>
    <property type="match status" value="1"/>
</dbReference>
<proteinExistence type="predicted"/>
<name>A0A2M7X2H2_UNCKA</name>
<dbReference type="InterPro" id="IPR052177">
    <property type="entry name" value="Divisome_Glycosyl_Hydrolase"/>
</dbReference>
<reference evidence="3" key="1">
    <citation type="submission" date="2017-09" db="EMBL/GenBank/DDBJ databases">
        <title>Depth-based differentiation of microbial function through sediment-hosted aquifers and enrichment of novel symbionts in the deep terrestrial subsurface.</title>
        <authorList>
            <person name="Probst A.J."/>
            <person name="Ladd B."/>
            <person name="Jarett J.K."/>
            <person name="Geller-Mcgrath D.E."/>
            <person name="Sieber C.M.K."/>
            <person name="Emerson J.B."/>
            <person name="Anantharaman K."/>
            <person name="Thomas B.C."/>
            <person name="Malmstrom R."/>
            <person name="Stieglmeier M."/>
            <person name="Klingl A."/>
            <person name="Woyke T."/>
            <person name="Ryan C.M."/>
            <person name="Banfield J.F."/>
        </authorList>
    </citation>
    <scope>NUCLEOTIDE SEQUENCE [LARGE SCALE GENOMIC DNA]</scope>
</reference>
<dbReference type="InterPro" id="IPR025275">
    <property type="entry name" value="DUF4015"/>
</dbReference>
<dbReference type="PANTHER" id="PTHR43405:SF1">
    <property type="entry name" value="GLYCOSYL HYDROLASE DIGH"/>
    <property type="match status" value="1"/>
</dbReference>
<dbReference type="PANTHER" id="PTHR43405">
    <property type="entry name" value="GLYCOSYL HYDROLASE DIGH"/>
    <property type="match status" value="1"/>
</dbReference>
<feature type="domain" description="DUF4015" evidence="1">
    <location>
        <begin position="37"/>
        <end position="347"/>
    </location>
</feature>
<protein>
    <recommendedName>
        <fullName evidence="1">DUF4015 domain-containing protein</fullName>
    </recommendedName>
</protein>
<dbReference type="AlphaFoldDB" id="A0A2M7X2H2"/>
<evidence type="ECO:0000313" key="3">
    <source>
        <dbReference type="Proteomes" id="UP000231195"/>
    </source>
</evidence>
<comment type="caution">
    <text evidence="2">The sequence shown here is derived from an EMBL/GenBank/DDBJ whole genome shotgun (WGS) entry which is preliminary data.</text>
</comment>
<dbReference type="EMBL" id="PFWZ01000090">
    <property type="protein sequence ID" value="PJA40309.1"/>
    <property type="molecule type" value="Genomic_DNA"/>
</dbReference>
<evidence type="ECO:0000313" key="2">
    <source>
        <dbReference type="EMBL" id="PJA40309.1"/>
    </source>
</evidence>
<sequence>MSLFTVIAALSLSMAFNVGQPVLTLPDISRGPLPTYGIYITSHTAVTEKGSRLAEQLVKKGGNILVMDIQGSGGRLAYNSQLPLSVELDNRSNQIPDLKAKINEFHDDGAYVVARFVLFKSPFLAAHKPEWTIKAKGTNRPYSNREGAIWMDPANPELLAYYKQVVKELALSGVDEVQFDYVRFPEAGAGGNIGYSFTGSETTARDDAIVNAVREIGHEVREFGVKIGVDIFGIVVWDNISWKLIGQNISKLDDYVDVIYPMPYPSHFGPGWGGHTNPADEPYFFVGETAKKFAEQTEGSGVIIRTWLQGFNLRVTNYGPNYIREQIRALHDLGMDQFVIWNAANNYEVSWPALP</sequence>
<dbReference type="InterPro" id="IPR017853">
    <property type="entry name" value="GH"/>
</dbReference>
<dbReference type="Pfam" id="PF13200">
    <property type="entry name" value="DUF4015"/>
    <property type="match status" value="1"/>
</dbReference>
<dbReference type="Proteomes" id="UP000231195">
    <property type="component" value="Unassembled WGS sequence"/>
</dbReference>
<dbReference type="SUPFAM" id="SSF51445">
    <property type="entry name" value="(Trans)glycosidases"/>
    <property type="match status" value="2"/>
</dbReference>
<evidence type="ECO:0000259" key="1">
    <source>
        <dbReference type="Pfam" id="PF13200"/>
    </source>
</evidence>
<organism evidence="2 3">
    <name type="scientific">candidate division WWE3 bacterium CG_4_9_14_3_um_filter_39_7</name>
    <dbReference type="NCBI Taxonomy" id="1975080"/>
    <lineage>
        <taxon>Bacteria</taxon>
        <taxon>Katanobacteria</taxon>
    </lineage>
</organism>
<accession>A0A2M7X2H2</accession>
<gene>
    <name evidence="2" type="ORF">CO179_02610</name>
</gene>